<name>A0A2V1DWF8_9PLEO</name>
<evidence type="ECO:0000256" key="1">
    <source>
        <dbReference type="SAM" id="SignalP"/>
    </source>
</evidence>
<proteinExistence type="predicted"/>
<feature type="chain" id="PRO_5016021389" evidence="1">
    <location>
        <begin position="20"/>
        <end position="142"/>
    </location>
</feature>
<dbReference type="EMBL" id="KZ805355">
    <property type="protein sequence ID" value="PVI01595.1"/>
    <property type="molecule type" value="Genomic_DNA"/>
</dbReference>
<organism evidence="2 3">
    <name type="scientific">Periconia macrospinosa</name>
    <dbReference type="NCBI Taxonomy" id="97972"/>
    <lineage>
        <taxon>Eukaryota</taxon>
        <taxon>Fungi</taxon>
        <taxon>Dikarya</taxon>
        <taxon>Ascomycota</taxon>
        <taxon>Pezizomycotina</taxon>
        <taxon>Dothideomycetes</taxon>
        <taxon>Pleosporomycetidae</taxon>
        <taxon>Pleosporales</taxon>
        <taxon>Massarineae</taxon>
        <taxon>Periconiaceae</taxon>
        <taxon>Periconia</taxon>
    </lineage>
</organism>
<feature type="signal peptide" evidence="1">
    <location>
        <begin position="1"/>
        <end position="19"/>
    </location>
</feature>
<evidence type="ECO:0000313" key="2">
    <source>
        <dbReference type="EMBL" id="PVI01595.1"/>
    </source>
</evidence>
<reference evidence="2 3" key="1">
    <citation type="journal article" date="2018" name="Sci. Rep.">
        <title>Comparative genomics provides insights into the lifestyle and reveals functional heterogeneity of dark septate endophytic fungi.</title>
        <authorList>
            <person name="Knapp D.G."/>
            <person name="Nemeth J.B."/>
            <person name="Barry K."/>
            <person name="Hainaut M."/>
            <person name="Henrissat B."/>
            <person name="Johnson J."/>
            <person name="Kuo A."/>
            <person name="Lim J.H.P."/>
            <person name="Lipzen A."/>
            <person name="Nolan M."/>
            <person name="Ohm R.A."/>
            <person name="Tamas L."/>
            <person name="Grigoriev I.V."/>
            <person name="Spatafora J.W."/>
            <person name="Nagy L.G."/>
            <person name="Kovacs G.M."/>
        </authorList>
    </citation>
    <scope>NUCLEOTIDE SEQUENCE [LARGE SCALE GENOMIC DNA]</scope>
    <source>
        <strain evidence="2 3">DSE2036</strain>
    </source>
</reference>
<sequence length="142" mass="15714">MGNLIVRLVLPISILVSLGGEMGKESQGLDDACWRNFSGRVFFGEDGWCLTDYPAIMSGTPQRCKLGATRHVTYQGSRVAVLIFGYVIKGMAPLLLIRQSSSPFLSNIFCACQVWGFLLEVIESIQRLLSVHRVVIFESSVE</sequence>
<keyword evidence="3" id="KW-1185">Reference proteome</keyword>
<dbReference type="AlphaFoldDB" id="A0A2V1DWF8"/>
<protein>
    <submittedName>
        <fullName evidence="2">Uncharacterized protein</fullName>
    </submittedName>
</protein>
<gene>
    <name evidence="2" type="ORF">DM02DRAFT_341313</name>
</gene>
<accession>A0A2V1DWF8</accession>
<dbReference type="Proteomes" id="UP000244855">
    <property type="component" value="Unassembled WGS sequence"/>
</dbReference>
<evidence type="ECO:0000313" key="3">
    <source>
        <dbReference type="Proteomes" id="UP000244855"/>
    </source>
</evidence>
<keyword evidence="1" id="KW-0732">Signal</keyword>